<dbReference type="InterPro" id="IPR055597">
    <property type="entry name" value="DUF7173"/>
</dbReference>
<dbReference type="EMBL" id="LR797210">
    <property type="protein sequence ID" value="CAB4194449.1"/>
    <property type="molecule type" value="Genomic_DNA"/>
</dbReference>
<protein>
    <submittedName>
        <fullName evidence="1">Uncharacterized protein</fullName>
    </submittedName>
</protein>
<proteinExistence type="predicted"/>
<sequence length="140" mass="15793">MTLIPPNEVTQADLDEWSNLTQQLAAIKAKEMLLRIKIFRAKFPNPVEGTNKFPLAAGWIIKATYPISRKPLVDLLIARAQELRNSGVPVDTLIKSTPELVVAEYRKLDDDKRHLFDQILEIKPGSPQLEITLPKRATPT</sequence>
<gene>
    <name evidence="1" type="ORF">UFOVP1254_65</name>
</gene>
<reference evidence="1" key="1">
    <citation type="submission" date="2020-05" db="EMBL/GenBank/DDBJ databases">
        <authorList>
            <person name="Chiriac C."/>
            <person name="Salcher M."/>
            <person name="Ghai R."/>
            <person name="Kavagutti S V."/>
        </authorList>
    </citation>
    <scope>NUCLEOTIDE SEQUENCE</scope>
</reference>
<name>A0A6J5RBS6_9CAUD</name>
<organism evidence="1">
    <name type="scientific">uncultured Caudovirales phage</name>
    <dbReference type="NCBI Taxonomy" id="2100421"/>
    <lineage>
        <taxon>Viruses</taxon>
        <taxon>Duplodnaviria</taxon>
        <taxon>Heunggongvirae</taxon>
        <taxon>Uroviricota</taxon>
        <taxon>Caudoviricetes</taxon>
        <taxon>Peduoviridae</taxon>
        <taxon>Maltschvirus</taxon>
        <taxon>Maltschvirus maltsch</taxon>
    </lineage>
</organism>
<evidence type="ECO:0000313" key="1">
    <source>
        <dbReference type="EMBL" id="CAB4194449.1"/>
    </source>
</evidence>
<accession>A0A6J5RBS6</accession>
<dbReference type="Pfam" id="PF23791">
    <property type="entry name" value="DUF7173"/>
    <property type="match status" value="1"/>
</dbReference>